<keyword evidence="9" id="KW-1185">Reference proteome</keyword>
<feature type="domain" description="Nudix hydrolase" evidence="7">
    <location>
        <begin position="24"/>
        <end position="157"/>
    </location>
</feature>
<keyword evidence="6" id="KW-0464">Manganese</keyword>
<evidence type="ECO:0000256" key="4">
    <source>
        <dbReference type="ARBA" id="ARBA00022801"/>
    </source>
</evidence>
<comment type="caution">
    <text evidence="8">The sequence shown here is derived from an EMBL/GenBank/DDBJ whole genome shotgun (WGS) entry which is preliminary data.</text>
</comment>
<dbReference type="PANTHER" id="PTHR12992">
    <property type="entry name" value="NUDIX HYDROLASE"/>
    <property type="match status" value="1"/>
</dbReference>
<evidence type="ECO:0000259" key="7">
    <source>
        <dbReference type="PROSITE" id="PS51462"/>
    </source>
</evidence>
<organism evidence="8 9">
    <name type="scientific">Planococcus koreensis</name>
    <dbReference type="NCBI Taxonomy" id="112331"/>
    <lineage>
        <taxon>Bacteria</taxon>
        <taxon>Bacillati</taxon>
        <taxon>Bacillota</taxon>
        <taxon>Bacilli</taxon>
        <taxon>Bacillales</taxon>
        <taxon>Caryophanaceae</taxon>
        <taxon>Planococcus</taxon>
    </lineage>
</organism>
<dbReference type="InterPro" id="IPR015797">
    <property type="entry name" value="NUDIX_hydrolase-like_dom_sf"/>
</dbReference>
<evidence type="ECO:0000256" key="3">
    <source>
        <dbReference type="ARBA" id="ARBA00022723"/>
    </source>
</evidence>
<dbReference type="Pfam" id="PF00293">
    <property type="entry name" value="NUDIX"/>
    <property type="match status" value="1"/>
</dbReference>
<evidence type="ECO:0000256" key="5">
    <source>
        <dbReference type="ARBA" id="ARBA00022842"/>
    </source>
</evidence>
<dbReference type="InterPro" id="IPR045121">
    <property type="entry name" value="CoAse"/>
</dbReference>
<reference evidence="8 9" key="1">
    <citation type="submission" date="2020-08" db="EMBL/GenBank/DDBJ databases">
        <title>Genomic Encyclopedia of Type Strains, Phase IV (KMG-IV): sequencing the most valuable type-strain genomes for metagenomic binning, comparative biology and taxonomic classification.</title>
        <authorList>
            <person name="Goeker M."/>
        </authorList>
    </citation>
    <scope>NUCLEOTIDE SEQUENCE [LARGE SCALE GENOMIC DNA]</scope>
    <source>
        <strain evidence="8 9">DSM 15895</strain>
    </source>
</reference>
<evidence type="ECO:0000313" key="9">
    <source>
        <dbReference type="Proteomes" id="UP000525923"/>
    </source>
</evidence>
<proteinExistence type="predicted"/>
<dbReference type="EMBL" id="JACHHE010000004">
    <property type="protein sequence ID" value="MBB5180409.1"/>
    <property type="molecule type" value="Genomic_DNA"/>
</dbReference>
<dbReference type="SUPFAM" id="SSF55811">
    <property type="entry name" value="Nudix"/>
    <property type="match status" value="1"/>
</dbReference>
<dbReference type="Proteomes" id="UP000525923">
    <property type="component" value="Unassembled WGS sequence"/>
</dbReference>
<keyword evidence="3" id="KW-0479">Metal-binding</keyword>
<dbReference type="InterPro" id="IPR000086">
    <property type="entry name" value="NUDIX_hydrolase_dom"/>
</dbReference>
<evidence type="ECO:0000313" key="8">
    <source>
        <dbReference type="EMBL" id="MBB5180409.1"/>
    </source>
</evidence>
<evidence type="ECO:0000256" key="6">
    <source>
        <dbReference type="ARBA" id="ARBA00023211"/>
    </source>
</evidence>
<protein>
    <submittedName>
        <fullName evidence="8">8-oxo-dGTP pyrophosphatase MutT (NUDIX family)</fullName>
    </submittedName>
</protein>
<dbReference type="CDD" id="cd03426">
    <property type="entry name" value="NUDIX_CoAse_Nudt7"/>
    <property type="match status" value="1"/>
</dbReference>
<accession>A0A7W8CU25</accession>
<dbReference type="GO" id="GO:0010945">
    <property type="term" value="F:coenzyme A diphosphatase activity"/>
    <property type="evidence" value="ECO:0007669"/>
    <property type="project" value="InterPro"/>
</dbReference>
<evidence type="ECO:0000256" key="2">
    <source>
        <dbReference type="ARBA" id="ARBA00001946"/>
    </source>
</evidence>
<dbReference type="PANTHER" id="PTHR12992:SF11">
    <property type="entry name" value="MITOCHONDRIAL COENZYME A DIPHOSPHATASE NUDT8"/>
    <property type="match status" value="1"/>
</dbReference>
<dbReference type="PROSITE" id="PS51462">
    <property type="entry name" value="NUDIX"/>
    <property type="match status" value="1"/>
</dbReference>
<keyword evidence="4" id="KW-0378">Hydrolase</keyword>
<comment type="cofactor">
    <cofactor evidence="2">
        <name>Mg(2+)</name>
        <dbReference type="ChEBI" id="CHEBI:18420"/>
    </cofactor>
</comment>
<sequence length="205" mass="23350">MMDAKKITEKIKSHKPQVLGSRDFSKFSILLPLIEKDGEVHVLFETRAHTLRKQPGEVCFPGGRIDPGDPSAKSAALRETNEELGISEDEISEVFALDYIVSPFGMIVYAFAGFIAPSATFEPNPAEVDSLFSVPLSFFINNGPRVYQIQFDVQPEDDFPYELIEGGRDYSWRAREMEEYFYLYEDKVIWGLTARILAHFIDVIR</sequence>
<keyword evidence="5" id="KW-0460">Magnesium</keyword>
<dbReference type="Gene3D" id="3.90.79.10">
    <property type="entry name" value="Nucleoside Triphosphate Pyrophosphohydrolase"/>
    <property type="match status" value="1"/>
</dbReference>
<comment type="cofactor">
    <cofactor evidence="1">
        <name>Mn(2+)</name>
        <dbReference type="ChEBI" id="CHEBI:29035"/>
    </cofactor>
</comment>
<evidence type="ECO:0000256" key="1">
    <source>
        <dbReference type="ARBA" id="ARBA00001936"/>
    </source>
</evidence>
<gene>
    <name evidence="8" type="ORF">HNQ44_001837</name>
</gene>
<dbReference type="GO" id="GO:0046872">
    <property type="term" value="F:metal ion binding"/>
    <property type="evidence" value="ECO:0007669"/>
    <property type="project" value="UniProtKB-KW"/>
</dbReference>
<name>A0A7W8CU25_9BACL</name>
<dbReference type="AlphaFoldDB" id="A0A7W8CU25"/>